<keyword evidence="2" id="KW-0560">Oxidoreductase</keyword>
<feature type="domain" description="Flavodoxin-like fold" evidence="3">
    <location>
        <begin position="1"/>
        <end position="213"/>
    </location>
</feature>
<sequence>MNILIITAHPDPTSLTHSLSSVATDQLKRDGHKVRVSDLYAINWKSAVDHDDFPALPASERLKVGPASKQAYSTGSLTEDVVQEQEKLLWADAVIIAFPLWWFSMPAILKGWVERTLSYGFGYGRGEHTDTHWGDRYGEGLMAGKRAMLCVMIGGWEPHYGPRGVNGPVDDILFPMNHGVLYYPGFTVLPSFLVYRSDRLDEAGYNIAAERIRDRMKNLFTAEPIPYRMQNGGDYLIPSMQLRPELNPGITGFAAHLKPTDEETS</sequence>
<evidence type="ECO:0000313" key="4">
    <source>
        <dbReference type="EMBL" id="MBL3608672.1"/>
    </source>
</evidence>
<dbReference type="InterPro" id="IPR051545">
    <property type="entry name" value="NAD(P)H_dehydrogenase_qn"/>
</dbReference>
<evidence type="ECO:0000259" key="3">
    <source>
        <dbReference type="Pfam" id="PF02525"/>
    </source>
</evidence>
<dbReference type="PANTHER" id="PTHR10204">
    <property type="entry name" value="NAD P H OXIDOREDUCTASE-RELATED"/>
    <property type="match status" value="1"/>
</dbReference>
<comment type="caution">
    <text evidence="4">The sequence shown here is derived from an EMBL/GenBank/DDBJ whole genome shotgun (WGS) entry which is preliminary data.</text>
</comment>
<evidence type="ECO:0000256" key="2">
    <source>
        <dbReference type="ARBA" id="ARBA00023002"/>
    </source>
</evidence>
<dbReference type="RefSeq" id="WP_202248561.1">
    <property type="nucleotide sequence ID" value="NZ_JAESJJ010000007.1"/>
</dbReference>
<dbReference type="EMBL" id="JAESJJ010000007">
    <property type="protein sequence ID" value="MBL3608672.1"/>
    <property type="molecule type" value="Genomic_DNA"/>
</dbReference>
<organism evidence="4 5">
    <name type="scientific">Rhodovulum sulfidophilum</name>
    <name type="common">Rhodobacter sulfidophilus</name>
    <dbReference type="NCBI Taxonomy" id="35806"/>
    <lineage>
        <taxon>Bacteria</taxon>
        <taxon>Pseudomonadati</taxon>
        <taxon>Pseudomonadota</taxon>
        <taxon>Alphaproteobacteria</taxon>
        <taxon>Rhodobacterales</taxon>
        <taxon>Paracoccaceae</taxon>
        <taxon>Rhodovulum</taxon>
    </lineage>
</organism>
<dbReference type="Gene3D" id="3.40.50.360">
    <property type="match status" value="1"/>
</dbReference>
<dbReference type="Proteomes" id="UP000604473">
    <property type="component" value="Unassembled WGS sequence"/>
</dbReference>
<keyword evidence="5" id="KW-1185">Reference proteome</keyword>
<dbReference type="Pfam" id="PF02525">
    <property type="entry name" value="Flavodoxin_2"/>
    <property type="match status" value="1"/>
</dbReference>
<protein>
    <submittedName>
        <fullName evidence="4">NAD(P)H-dependent oxidoreductase</fullName>
    </submittedName>
</protein>
<proteinExistence type="inferred from homology"/>
<accession>A0ABS1RRH0</accession>
<comment type="similarity">
    <text evidence="1">Belongs to the NAD(P)H dehydrogenase (quinone) family.</text>
</comment>
<dbReference type="SUPFAM" id="SSF52218">
    <property type="entry name" value="Flavoproteins"/>
    <property type="match status" value="1"/>
</dbReference>
<gene>
    <name evidence="4" type="ORF">JMM60_07610</name>
</gene>
<dbReference type="InterPro" id="IPR003680">
    <property type="entry name" value="Flavodoxin_fold"/>
</dbReference>
<reference evidence="4 5" key="1">
    <citation type="submission" date="2021-01" db="EMBL/GenBank/DDBJ databases">
        <title>Draft genomes of Rhodovulum sulfidophilum.</title>
        <authorList>
            <person name="Guzman M.S."/>
        </authorList>
    </citation>
    <scope>NUCLEOTIDE SEQUENCE [LARGE SCALE GENOMIC DNA]</scope>
    <source>
        <strain evidence="4 5">AB35</strain>
    </source>
</reference>
<evidence type="ECO:0000313" key="5">
    <source>
        <dbReference type="Proteomes" id="UP000604473"/>
    </source>
</evidence>
<dbReference type="InterPro" id="IPR029039">
    <property type="entry name" value="Flavoprotein-like_sf"/>
</dbReference>
<evidence type="ECO:0000256" key="1">
    <source>
        <dbReference type="ARBA" id="ARBA00006252"/>
    </source>
</evidence>
<dbReference type="PANTHER" id="PTHR10204:SF34">
    <property type="entry name" value="NAD(P)H DEHYDROGENASE [QUINONE] 1 ISOFORM 1"/>
    <property type="match status" value="1"/>
</dbReference>
<name>A0ABS1RRH0_RHOSU</name>